<evidence type="ECO:0000313" key="4">
    <source>
        <dbReference type="Proteomes" id="UP000230069"/>
    </source>
</evidence>
<proteinExistence type="predicted"/>
<organism evidence="3 4">
    <name type="scientific">Aquilegia coerulea</name>
    <name type="common">Rocky mountain columbine</name>
    <dbReference type="NCBI Taxonomy" id="218851"/>
    <lineage>
        <taxon>Eukaryota</taxon>
        <taxon>Viridiplantae</taxon>
        <taxon>Streptophyta</taxon>
        <taxon>Embryophyta</taxon>
        <taxon>Tracheophyta</taxon>
        <taxon>Spermatophyta</taxon>
        <taxon>Magnoliopsida</taxon>
        <taxon>Ranunculales</taxon>
        <taxon>Ranunculaceae</taxon>
        <taxon>Thalictroideae</taxon>
        <taxon>Aquilegia</taxon>
    </lineage>
</organism>
<dbReference type="AlphaFoldDB" id="A0A2G5CJV8"/>
<dbReference type="PANTHER" id="PTHR47127">
    <property type="entry name" value="10A19I.15"/>
    <property type="match status" value="1"/>
</dbReference>
<evidence type="ECO:0000256" key="2">
    <source>
        <dbReference type="SAM" id="SignalP"/>
    </source>
</evidence>
<evidence type="ECO:0000256" key="1">
    <source>
        <dbReference type="SAM" id="MobiDB-lite"/>
    </source>
</evidence>
<feature type="signal peptide" evidence="2">
    <location>
        <begin position="1"/>
        <end position="19"/>
    </location>
</feature>
<dbReference type="OrthoDB" id="983280at2759"/>
<keyword evidence="2" id="KW-0732">Signal</keyword>
<keyword evidence="4" id="KW-1185">Reference proteome</keyword>
<gene>
    <name evidence="3" type="ORF">AQUCO_04900090v1</name>
</gene>
<feature type="chain" id="PRO_5013861944" evidence="2">
    <location>
        <begin position="20"/>
        <end position="261"/>
    </location>
</feature>
<dbReference type="EMBL" id="KZ305066">
    <property type="protein sequence ID" value="PIA31549.1"/>
    <property type="molecule type" value="Genomic_DNA"/>
</dbReference>
<sequence>CFFFSIIIIIIKCSGSGSGSGSGEEKHFYHIFEFQLLSKMISESQMNNEKTRDIKRKLAAIGGAVAVVAADITTLVAEFDTIQDVPADSDAKGREKHDVDDDDISKDKLPVDISTQKKTRDESSSVFLDEARPMISELIQAVNCLADALKSNPDQDYADRLFAEVMKTEFFEEDFLVKAFDYLIQHPVLARSFISKHPKMRREWLTRSASKWLGNDFEQRSIFKPSSSPFANNGGSFGASSAPAFGSSSGGALLGRSVKRL</sequence>
<feature type="region of interest" description="Disordered" evidence="1">
    <location>
        <begin position="241"/>
        <end position="261"/>
    </location>
</feature>
<name>A0A2G5CJV8_AQUCA</name>
<accession>A0A2G5CJV8</accession>
<feature type="non-terminal residue" evidence="3">
    <location>
        <position position="1"/>
    </location>
</feature>
<dbReference type="Proteomes" id="UP000230069">
    <property type="component" value="Unassembled WGS sequence"/>
</dbReference>
<protein>
    <submittedName>
        <fullName evidence="3">Uncharacterized protein</fullName>
    </submittedName>
</protein>
<reference evidence="3 4" key="1">
    <citation type="submission" date="2017-09" db="EMBL/GenBank/DDBJ databases">
        <title>WGS assembly of Aquilegia coerulea Goldsmith.</title>
        <authorList>
            <person name="Hodges S."/>
            <person name="Kramer E."/>
            <person name="Nordborg M."/>
            <person name="Tomkins J."/>
            <person name="Borevitz J."/>
            <person name="Derieg N."/>
            <person name="Yan J."/>
            <person name="Mihaltcheva S."/>
            <person name="Hayes R.D."/>
            <person name="Rokhsar D."/>
        </authorList>
    </citation>
    <scope>NUCLEOTIDE SEQUENCE [LARGE SCALE GENOMIC DNA]</scope>
    <source>
        <strain evidence="4">cv. Goldsmith</strain>
    </source>
</reference>
<feature type="region of interest" description="Disordered" evidence="1">
    <location>
        <begin position="88"/>
        <end position="107"/>
    </location>
</feature>
<feature type="compositionally biased region" description="Basic and acidic residues" evidence="1">
    <location>
        <begin position="89"/>
        <end position="107"/>
    </location>
</feature>
<evidence type="ECO:0000313" key="3">
    <source>
        <dbReference type="EMBL" id="PIA31549.1"/>
    </source>
</evidence>